<feature type="domain" description="HTH marR-type" evidence="1">
    <location>
        <begin position="22"/>
        <end position="155"/>
    </location>
</feature>
<sequence length="175" mass="20264">MRKTAPLLASPPDRMLDPQVQTDLLLYRLYRIHITASRLVVHLCEHEFGLTRREWRVLSFLSEHEGVLSSELAEHAMLDRARTSRTLTRLDGKKLIRRQPRPSDRREVHVFLTEEGWRVYRAVFPRVAAINHELANALSPTDREQLDRMLTTLQGRVHEMVAASRDTLPPVDSGE</sequence>
<gene>
    <name evidence="2" type="ORF">J2W49_003742</name>
</gene>
<evidence type="ECO:0000313" key="2">
    <source>
        <dbReference type="EMBL" id="MDR7151766.1"/>
    </source>
</evidence>
<dbReference type="Pfam" id="PF12802">
    <property type="entry name" value="MarR_2"/>
    <property type="match status" value="1"/>
</dbReference>
<dbReference type="Gene3D" id="1.10.10.10">
    <property type="entry name" value="Winged helix-like DNA-binding domain superfamily/Winged helix DNA-binding domain"/>
    <property type="match status" value="1"/>
</dbReference>
<dbReference type="RefSeq" id="WP_310319756.1">
    <property type="nucleotide sequence ID" value="NZ_JAVDWU010000008.1"/>
</dbReference>
<dbReference type="PANTHER" id="PTHR33164">
    <property type="entry name" value="TRANSCRIPTIONAL REGULATOR, MARR FAMILY"/>
    <property type="match status" value="1"/>
</dbReference>
<keyword evidence="3" id="KW-1185">Reference proteome</keyword>
<dbReference type="SUPFAM" id="SSF46785">
    <property type="entry name" value="Winged helix' DNA-binding domain"/>
    <property type="match status" value="1"/>
</dbReference>
<proteinExistence type="predicted"/>
<dbReference type="PROSITE" id="PS50995">
    <property type="entry name" value="HTH_MARR_2"/>
    <property type="match status" value="1"/>
</dbReference>
<accession>A0ABU1WR51</accession>
<dbReference type="PRINTS" id="PR00598">
    <property type="entry name" value="HTHMARR"/>
</dbReference>
<dbReference type="InterPro" id="IPR036388">
    <property type="entry name" value="WH-like_DNA-bd_sf"/>
</dbReference>
<dbReference type="InterPro" id="IPR000835">
    <property type="entry name" value="HTH_MarR-typ"/>
</dbReference>
<comment type="caution">
    <text evidence="2">The sequence shown here is derived from an EMBL/GenBank/DDBJ whole genome shotgun (WGS) entry which is preliminary data.</text>
</comment>
<evidence type="ECO:0000313" key="3">
    <source>
        <dbReference type="Proteomes" id="UP001265700"/>
    </source>
</evidence>
<dbReference type="PANTHER" id="PTHR33164:SF43">
    <property type="entry name" value="HTH-TYPE TRANSCRIPTIONAL REPRESSOR YETL"/>
    <property type="match status" value="1"/>
</dbReference>
<dbReference type="InterPro" id="IPR036390">
    <property type="entry name" value="WH_DNA-bd_sf"/>
</dbReference>
<dbReference type="SMART" id="SM00347">
    <property type="entry name" value="HTH_MARR"/>
    <property type="match status" value="1"/>
</dbReference>
<organism evidence="2 3">
    <name type="scientific">Hydrogenophaga palleronii</name>
    <dbReference type="NCBI Taxonomy" id="65655"/>
    <lineage>
        <taxon>Bacteria</taxon>
        <taxon>Pseudomonadati</taxon>
        <taxon>Pseudomonadota</taxon>
        <taxon>Betaproteobacteria</taxon>
        <taxon>Burkholderiales</taxon>
        <taxon>Comamonadaceae</taxon>
        <taxon>Hydrogenophaga</taxon>
    </lineage>
</organism>
<keyword evidence="2" id="KW-0238">DNA-binding</keyword>
<dbReference type="GO" id="GO:0003677">
    <property type="term" value="F:DNA binding"/>
    <property type="evidence" value="ECO:0007669"/>
    <property type="project" value="UniProtKB-KW"/>
</dbReference>
<dbReference type="Proteomes" id="UP001265700">
    <property type="component" value="Unassembled WGS sequence"/>
</dbReference>
<reference evidence="2 3" key="1">
    <citation type="submission" date="2023-07" db="EMBL/GenBank/DDBJ databases">
        <title>Sorghum-associated microbial communities from plants grown in Nebraska, USA.</title>
        <authorList>
            <person name="Schachtman D."/>
        </authorList>
    </citation>
    <scope>NUCLEOTIDE SEQUENCE [LARGE SCALE GENOMIC DNA]</scope>
    <source>
        <strain evidence="2 3">4249</strain>
    </source>
</reference>
<name>A0ABU1WR51_9BURK</name>
<evidence type="ECO:0000259" key="1">
    <source>
        <dbReference type="PROSITE" id="PS50995"/>
    </source>
</evidence>
<protein>
    <submittedName>
        <fullName evidence="2">DNA-binding MarR family transcriptional regulator</fullName>
    </submittedName>
</protein>
<dbReference type="EMBL" id="JAVDWU010000008">
    <property type="protein sequence ID" value="MDR7151766.1"/>
    <property type="molecule type" value="Genomic_DNA"/>
</dbReference>
<dbReference type="InterPro" id="IPR039422">
    <property type="entry name" value="MarR/SlyA-like"/>
</dbReference>